<dbReference type="Gene3D" id="3.40.309.10">
    <property type="entry name" value="Aldehyde Dehydrogenase, Chain A, domain 2"/>
    <property type="match status" value="1"/>
</dbReference>
<dbReference type="InterPro" id="IPR016163">
    <property type="entry name" value="Ald_DH_C"/>
</dbReference>
<keyword evidence="2" id="KW-0560">Oxidoreductase</keyword>
<sequence length="500" mass="53542">MNAPSIYDHSNWVPAPYSDFDLQPIAGEWRKGASGEMRADTNPFTGETLVEIAGANADDVDRAYEAAAEAQKAWAAKPASERSNVLDRAADIVEARREELINWLVTESGSTVIKAGMEVQAAIGIMRTSATFPQRAGGKLIPSDVPGKESRVYREALGVIGVISPWNFPFHLSMRSVAPALALGNAVVLKPASDTPVTGGLLLGKIFEEAGLPKALLSVVTGPSGEIGDHFVEHKIPQLISFTGSTPVGRNLAKLATGGEWLKRIALELGGNGPIVVLDDADVEQAAHATVVGRFLHQGQICMSTNRAIVDASIHDAFVEAVVKRTKALKAGDPQDPETVVGPIINASQVKSVQEVIRKAREDGATEVLSGETEGNVVPPHVFTDVRPEWSIARDESFGPVLPILKARDEAHALELANDTDFGLSSAVFSGDRERGVAFARGIRAGMTHVNDITVADEPEAPFGGEKNSGLGRFNGEWVLEEFTRTHWVTVQSTPRDYPF</sequence>
<comment type="caution">
    <text evidence="5">The sequence shown here is derived from an EMBL/GenBank/DDBJ whole genome shotgun (WGS) entry which is preliminary data.</text>
</comment>
<evidence type="ECO:0000256" key="3">
    <source>
        <dbReference type="ARBA" id="ARBA00023027"/>
    </source>
</evidence>
<dbReference type="InterPro" id="IPR016161">
    <property type="entry name" value="Ald_DH/histidinol_DH"/>
</dbReference>
<dbReference type="FunFam" id="3.40.605.10:FF:000007">
    <property type="entry name" value="NAD/NADP-dependent betaine aldehyde dehydrogenase"/>
    <property type="match status" value="1"/>
</dbReference>
<dbReference type="SUPFAM" id="SSF53720">
    <property type="entry name" value="ALDH-like"/>
    <property type="match status" value="1"/>
</dbReference>
<reference evidence="5" key="1">
    <citation type="submission" date="2018-08" db="EMBL/GenBank/DDBJ databases">
        <authorList>
            <person name="Jin W."/>
            <person name="Wang H."/>
            <person name="Yang Y."/>
            <person name="Li M."/>
            <person name="Liu J."/>
        </authorList>
    </citation>
    <scope>NUCLEOTIDE SEQUENCE</scope>
    <source>
        <strain evidence="5">AESS21</strain>
    </source>
</reference>
<dbReference type="AlphaFoldDB" id="A0A944GU06"/>
<dbReference type="Gene3D" id="3.40.605.10">
    <property type="entry name" value="Aldehyde Dehydrogenase, Chain A, domain 1"/>
    <property type="match status" value="1"/>
</dbReference>
<dbReference type="Proteomes" id="UP000705379">
    <property type="component" value="Unassembled WGS sequence"/>
</dbReference>
<evidence type="ECO:0000256" key="1">
    <source>
        <dbReference type="ARBA" id="ARBA00009986"/>
    </source>
</evidence>
<dbReference type="InterPro" id="IPR015590">
    <property type="entry name" value="Aldehyde_DH_dom"/>
</dbReference>
<dbReference type="Pfam" id="PF00171">
    <property type="entry name" value="Aldedh"/>
    <property type="match status" value="1"/>
</dbReference>
<gene>
    <name evidence="5" type="ORF">DYI23_12790</name>
</gene>
<dbReference type="PANTHER" id="PTHR42986:SF1">
    <property type="entry name" value="BENZALDEHYDE DEHYDROGENASE YFMT"/>
    <property type="match status" value="1"/>
</dbReference>
<dbReference type="FunFam" id="3.40.309.10:FF:000009">
    <property type="entry name" value="Aldehyde dehydrogenase A"/>
    <property type="match status" value="1"/>
</dbReference>
<feature type="domain" description="Aldehyde dehydrogenase" evidence="4">
    <location>
        <begin position="29"/>
        <end position="489"/>
    </location>
</feature>
<proteinExistence type="inferred from homology"/>
<evidence type="ECO:0000313" key="6">
    <source>
        <dbReference type="Proteomes" id="UP000705379"/>
    </source>
</evidence>
<dbReference type="RefSeq" id="WP_213216555.1">
    <property type="nucleotide sequence ID" value="NZ_QTKU01000003.1"/>
</dbReference>
<dbReference type="InterPro" id="IPR016162">
    <property type="entry name" value="Ald_DH_N"/>
</dbReference>
<comment type="similarity">
    <text evidence="1">Belongs to the aldehyde dehydrogenase family.</text>
</comment>
<evidence type="ECO:0000313" key="5">
    <source>
        <dbReference type="EMBL" id="MBS8261096.1"/>
    </source>
</evidence>
<protein>
    <submittedName>
        <fullName evidence="5">Aldehyde dehydrogenase family protein</fullName>
    </submittedName>
</protein>
<reference evidence="5" key="2">
    <citation type="journal article" date="2021" name="Microorganisms">
        <title>Bacterial Dimethylsulfoniopropionate Biosynthesis in the East China Sea.</title>
        <authorList>
            <person name="Liu J."/>
            <person name="Zhang Y."/>
            <person name="Liu J."/>
            <person name="Zhong H."/>
            <person name="Williams B.T."/>
            <person name="Zheng Y."/>
            <person name="Curson A.R.J."/>
            <person name="Sun C."/>
            <person name="Sun H."/>
            <person name="Song D."/>
            <person name="Wagner Mackenzie B."/>
            <person name="Bermejo Martinez A."/>
            <person name="Todd J.D."/>
            <person name="Zhang X.H."/>
        </authorList>
    </citation>
    <scope>NUCLEOTIDE SEQUENCE</scope>
    <source>
        <strain evidence="5">AESS21</strain>
    </source>
</reference>
<dbReference type="GO" id="GO:0016620">
    <property type="term" value="F:oxidoreductase activity, acting on the aldehyde or oxo group of donors, NAD or NADP as acceptor"/>
    <property type="evidence" value="ECO:0007669"/>
    <property type="project" value="InterPro"/>
</dbReference>
<organism evidence="5 6">
    <name type="scientific">Roseibium polysiphoniae</name>
    <dbReference type="NCBI Taxonomy" id="2571221"/>
    <lineage>
        <taxon>Bacteria</taxon>
        <taxon>Pseudomonadati</taxon>
        <taxon>Pseudomonadota</taxon>
        <taxon>Alphaproteobacteria</taxon>
        <taxon>Hyphomicrobiales</taxon>
        <taxon>Stappiaceae</taxon>
        <taxon>Roseibium</taxon>
    </lineage>
</organism>
<accession>A0A944GU06</accession>
<evidence type="ECO:0000256" key="2">
    <source>
        <dbReference type="ARBA" id="ARBA00023002"/>
    </source>
</evidence>
<dbReference type="EMBL" id="QTKU01000003">
    <property type="protein sequence ID" value="MBS8261096.1"/>
    <property type="molecule type" value="Genomic_DNA"/>
</dbReference>
<evidence type="ECO:0000259" key="4">
    <source>
        <dbReference type="Pfam" id="PF00171"/>
    </source>
</evidence>
<keyword evidence="3" id="KW-0520">NAD</keyword>
<name>A0A944GU06_9HYPH</name>
<dbReference type="PANTHER" id="PTHR42986">
    <property type="entry name" value="BENZALDEHYDE DEHYDROGENASE YFMT"/>
    <property type="match status" value="1"/>
</dbReference>